<reference evidence="13 14" key="1">
    <citation type="submission" date="2017-04" db="EMBL/GenBank/DDBJ databases">
        <title>Comparative genome analysis of Subtercola boreus.</title>
        <authorList>
            <person name="Cho Y.-J."/>
            <person name="Cho A."/>
            <person name="Kim O.-S."/>
            <person name="Lee J.-I."/>
        </authorList>
    </citation>
    <scope>NUCLEOTIDE SEQUENCE [LARGE SCALE GENOMIC DNA]</scope>
    <source>
        <strain evidence="13 14">P27444</strain>
    </source>
</reference>
<evidence type="ECO:0000256" key="2">
    <source>
        <dbReference type="ARBA" id="ARBA00008130"/>
    </source>
</evidence>
<dbReference type="PANTHER" id="PTHR28286:SF2">
    <property type="entry name" value="BACTERIORHODOPSIN _OPSIN, NOPA (EUROFUNG)"/>
    <property type="match status" value="1"/>
</dbReference>
<evidence type="ECO:0000313" key="13">
    <source>
        <dbReference type="EMBL" id="RFA11616.1"/>
    </source>
</evidence>
<dbReference type="SUPFAM" id="SSF81321">
    <property type="entry name" value="Family A G protein-coupled receptor-like"/>
    <property type="match status" value="1"/>
</dbReference>
<dbReference type="Gene3D" id="1.20.1070.10">
    <property type="entry name" value="Rhodopsin 7-helix transmembrane proteins"/>
    <property type="match status" value="1"/>
</dbReference>
<evidence type="ECO:0000256" key="8">
    <source>
        <dbReference type="ARBA" id="ARBA00022991"/>
    </source>
</evidence>
<evidence type="ECO:0000256" key="9">
    <source>
        <dbReference type="ARBA" id="ARBA00023136"/>
    </source>
</evidence>
<keyword evidence="3" id="KW-0600">Photoreceptor protein</keyword>
<feature type="transmembrane region" description="Helical" evidence="12">
    <location>
        <begin position="192"/>
        <end position="214"/>
    </location>
</feature>
<feature type="transmembrane region" description="Helical" evidence="12">
    <location>
        <begin position="94"/>
        <end position="119"/>
    </location>
</feature>
<dbReference type="AlphaFoldDB" id="A0A3E0VNZ6"/>
<accession>A0A3E0VNZ6</accession>
<evidence type="ECO:0000256" key="7">
    <source>
        <dbReference type="ARBA" id="ARBA00022989"/>
    </source>
</evidence>
<dbReference type="OrthoDB" id="30586at2"/>
<dbReference type="PRINTS" id="PR00251">
    <property type="entry name" value="BACTRLOPSIN"/>
</dbReference>
<keyword evidence="7 12" id="KW-1133">Transmembrane helix</keyword>
<dbReference type="Proteomes" id="UP000256709">
    <property type="component" value="Unassembled WGS sequence"/>
</dbReference>
<feature type="transmembrane region" description="Helical" evidence="12">
    <location>
        <begin position="139"/>
        <end position="159"/>
    </location>
</feature>
<dbReference type="GO" id="GO:0009881">
    <property type="term" value="F:photoreceptor activity"/>
    <property type="evidence" value="ECO:0007669"/>
    <property type="project" value="UniProtKB-KW"/>
</dbReference>
<evidence type="ECO:0000256" key="12">
    <source>
        <dbReference type="SAM" id="Phobius"/>
    </source>
</evidence>
<evidence type="ECO:0000313" key="14">
    <source>
        <dbReference type="Proteomes" id="UP000256709"/>
    </source>
</evidence>
<evidence type="ECO:0000256" key="3">
    <source>
        <dbReference type="ARBA" id="ARBA00022543"/>
    </source>
</evidence>
<feature type="region of interest" description="Disordered" evidence="11">
    <location>
        <begin position="328"/>
        <end position="356"/>
    </location>
</feature>
<dbReference type="EMBL" id="NBXA01000023">
    <property type="protein sequence ID" value="RFA11616.1"/>
    <property type="molecule type" value="Genomic_DNA"/>
</dbReference>
<keyword evidence="6" id="KW-0681">Retinal protein</keyword>
<feature type="transmembrane region" description="Helical" evidence="12">
    <location>
        <begin position="261"/>
        <end position="284"/>
    </location>
</feature>
<dbReference type="PANTHER" id="PTHR28286">
    <property type="match status" value="1"/>
</dbReference>
<evidence type="ECO:0008006" key="15">
    <source>
        <dbReference type="Google" id="ProtNLM"/>
    </source>
</evidence>
<keyword evidence="10" id="KW-0675">Receptor</keyword>
<dbReference type="SMART" id="SM01021">
    <property type="entry name" value="Bac_rhodopsin"/>
    <property type="match status" value="1"/>
</dbReference>
<organism evidence="13 14">
    <name type="scientific">Subtercola boreus</name>
    <dbReference type="NCBI Taxonomy" id="120213"/>
    <lineage>
        <taxon>Bacteria</taxon>
        <taxon>Bacillati</taxon>
        <taxon>Actinomycetota</taxon>
        <taxon>Actinomycetes</taxon>
        <taxon>Micrococcales</taxon>
        <taxon>Microbacteriaceae</taxon>
        <taxon>Subtercola</taxon>
    </lineage>
</organism>
<evidence type="ECO:0000256" key="5">
    <source>
        <dbReference type="ARBA" id="ARBA00022692"/>
    </source>
</evidence>
<evidence type="ECO:0000256" key="1">
    <source>
        <dbReference type="ARBA" id="ARBA00004141"/>
    </source>
</evidence>
<dbReference type="InterPro" id="IPR001425">
    <property type="entry name" value="Arc/bac/fun_rhodopsins"/>
</dbReference>
<keyword evidence="8" id="KW-0157">Chromophore</keyword>
<dbReference type="GO" id="GO:0007602">
    <property type="term" value="P:phototransduction"/>
    <property type="evidence" value="ECO:0007669"/>
    <property type="project" value="UniProtKB-KW"/>
</dbReference>
<keyword evidence="9 12" id="KW-0472">Membrane</keyword>
<keyword evidence="5 12" id="KW-0812">Transmembrane</keyword>
<feature type="region of interest" description="Disordered" evidence="11">
    <location>
        <begin position="1"/>
        <end position="21"/>
    </location>
</feature>
<keyword evidence="4" id="KW-0716">Sensory transduction</keyword>
<comment type="similarity">
    <text evidence="2">Belongs to the archaeal/bacterial/fungal opsin family.</text>
</comment>
<feature type="transmembrane region" description="Helical" evidence="12">
    <location>
        <begin position="54"/>
        <end position="73"/>
    </location>
</feature>
<evidence type="ECO:0000256" key="4">
    <source>
        <dbReference type="ARBA" id="ARBA00022606"/>
    </source>
</evidence>
<feature type="transmembrane region" description="Helical" evidence="12">
    <location>
        <begin position="235"/>
        <end position="255"/>
    </location>
</feature>
<dbReference type="GO" id="GO:0016020">
    <property type="term" value="C:membrane"/>
    <property type="evidence" value="ECO:0007669"/>
    <property type="project" value="UniProtKB-SubCell"/>
</dbReference>
<comment type="subcellular location">
    <subcellularLocation>
        <location evidence="1">Membrane</location>
        <topology evidence="1">Multi-pass membrane protein</topology>
    </subcellularLocation>
</comment>
<name>A0A3E0VNZ6_9MICO</name>
<feature type="compositionally biased region" description="Basic and acidic residues" evidence="11">
    <location>
        <begin position="1"/>
        <end position="13"/>
    </location>
</feature>
<sequence length="356" mass="38485">MDRRADGVREQRQRALLPPGAGHRCPQFCDRPIERLTRMTASAPWLSPLSQPQYLITLYFLVVAGLALLAGFARSVATRSEVGSRFRPAVVARLVVTGVASVSYVFLVMAFLSGYSLVGGEYVPTDGAVLVFALRYMDWSVTVPMLALELLAVCTVVGSGLRRTQVLAAASAFAMIFCGFLGAIVIDEGQSQAQLLIWGGISCVFWIVTNVVLIQSVRRSLPTLTPQAASWMRSATILMLSGWVVYPLVYLIQVFGSGGGWATTMQVSLCVADVLVKIGFGTLIHRVAKLRTAEDVRAGDDVHPESIWISSVKQSDAGQPSEVYLAEGASVHQRHARPPMSSAVPVERSASDDEEL</sequence>
<evidence type="ECO:0000256" key="11">
    <source>
        <dbReference type="SAM" id="MobiDB-lite"/>
    </source>
</evidence>
<evidence type="ECO:0000256" key="6">
    <source>
        <dbReference type="ARBA" id="ARBA00022925"/>
    </source>
</evidence>
<gene>
    <name evidence="13" type="ORF">B7R21_13065</name>
</gene>
<evidence type="ECO:0000256" key="10">
    <source>
        <dbReference type="ARBA" id="ARBA00023170"/>
    </source>
</evidence>
<dbReference type="Pfam" id="PF01036">
    <property type="entry name" value="Bac_rhodopsin"/>
    <property type="match status" value="1"/>
</dbReference>
<proteinExistence type="inferred from homology"/>
<feature type="transmembrane region" description="Helical" evidence="12">
    <location>
        <begin position="166"/>
        <end position="186"/>
    </location>
</feature>
<comment type="caution">
    <text evidence="13">The sequence shown here is derived from an EMBL/GenBank/DDBJ whole genome shotgun (WGS) entry which is preliminary data.</text>
</comment>
<protein>
    <recommendedName>
        <fullName evidence="15">Rhodopsin</fullName>
    </recommendedName>
</protein>